<dbReference type="InterPro" id="IPR020863">
    <property type="entry name" value="MACPF_CS"/>
</dbReference>
<dbReference type="InterPro" id="IPR000884">
    <property type="entry name" value="TSP1_rpt"/>
</dbReference>
<dbReference type="InterPro" id="IPR023415">
    <property type="entry name" value="LDLR_class-A_CS"/>
</dbReference>
<keyword evidence="7" id="KW-1052">Target cell membrane</keyword>
<dbReference type="InterPro" id="IPR002172">
    <property type="entry name" value="LDrepeatLR_classA_rpt"/>
</dbReference>
<dbReference type="PROSITE" id="PS50092">
    <property type="entry name" value="TSP1"/>
    <property type="match status" value="1"/>
</dbReference>
<gene>
    <name evidence="21" type="ORF">GDO78_009074</name>
</gene>
<evidence type="ECO:0000256" key="4">
    <source>
        <dbReference type="ARBA" id="ARBA00022452"/>
    </source>
</evidence>
<keyword evidence="17" id="KW-1053">Target membrane</keyword>
<dbReference type="Pfam" id="PF01823">
    <property type="entry name" value="MACPF"/>
    <property type="match status" value="1"/>
</dbReference>
<evidence type="ECO:0000256" key="14">
    <source>
        <dbReference type="ARBA" id="ARBA00023157"/>
    </source>
</evidence>
<evidence type="ECO:0000256" key="10">
    <source>
        <dbReference type="ARBA" id="ARBA00022859"/>
    </source>
</evidence>
<comment type="subcellular location">
    <subcellularLocation>
        <location evidence="2">Secreted</location>
    </subcellularLocation>
    <subcellularLocation>
        <location evidence="1">Target cell membrane</location>
        <topology evidence="1">Multi-pass membrane protein</topology>
    </subcellularLocation>
</comment>
<proteinExistence type="inferred from homology"/>
<feature type="domain" description="MACPF" evidence="20">
    <location>
        <begin position="53"/>
        <end position="418"/>
    </location>
</feature>
<dbReference type="InterPro" id="IPR036383">
    <property type="entry name" value="TSP1_rpt_sf"/>
</dbReference>
<dbReference type="PRINTS" id="PR01705">
    <property type="entry name" value="TSP1REPEAT"/>
</dbReference>
<name>A0A8J6F7D4_ELECQ</name>
<dbReference type="Pfam" id="PF00057">
    <property type="entry name" value="Ldl_recept_a"/>
    <property type="match status" value="1"/>
</dbReference>
<keyword evidence="6" id="KW-0245">EGF-like domain</keyword>
<dbReference type="GO" id="GO:0006958">
    <property type="term" value="P:complement activation, classical pathway"/>
    <property type="evidence" value="ECO:0007669"/>
    <property type="project" value="UniProtKB-KW"/>
</dbReference>
<accession>A0A8J6F7D4</accession>
<evidence type="ECO:0000256" key="13">
    <source>
        <dbReference type="ARBA" id="ARBA00023136"/>
    </source>
</evidence>
<dbReference type="InterPro" id="IPR020864">
    <property type="entry name" value="MACPF"/>
</dbReference>
<keyword evidence="13" id="KW-0472">Membrane</keyword>
<evidence type="ECO:0000313" key="21">
    <source>
        <dbReference type="EMBL" id="KAG9482927.1"/>
    </source>
</evidence>
<dbReference type="Pfam" id="PF00090">
    <property type="entry name" value="TSP_1"/>
    <property type="match status" value="1"/>
</dbReference>
<dbReference type="SMART" id="SM00457">
    <property type="entry name" value="MACPF"/>
    <property type="match status" value="1"/>
</dbReference>
<dbReference type="Gene3D" id="2.10.25.10">
    <property type="entry name" value="Laminin"/>
    <property type="match status" value="1"/>
</dbReference>
<dbReference type="Gene3D" id="2.20.100.10">
    <property type="entry name" value="Thrombospondin type-1 (TSP1) repeat"/>
    <property type="match status" value="1"/>
</dbReference>
<dbReference type="InterPro" id="IPR001862">
    <property type="entry name" value="MAC_perforin"/>
</dbReference>
<dbReference type="GO" id="GO:0031640">
    <property type="term" value="P:killing of cells of another organism"/>
    <property type="evidence" value="ECO:0007669"/>
    <property type="project" value="UniProtKB-KW"/>
</dbReference>
<dbReference type="EMBL" id="WNTK01000005">
    <property type="protein sequence ID" value="KAG9482927.1"/>
    <property type="molecule type" value="Genomic_DNA"/>
</dbReference>
<dbReference type="InterPro" id="IPR009030">
    <property type="entry name" value="Growth_fac_rcpt_cys_sf"/>
</dbReference>
<dbReference type="SMART" id="SM00192">
    <property type="entry name" value="LDLa"/>
    <property type="match status" value="1"/>
</dbReference>
<evidence type="ECO:0000256" key="8">
    <source>
        <dbReference type="ARBA" id="ARBA00022588"/>
    </source>
</evidence>
<protein>
    <recommendedName>
        <fullName evidence="20">MACPF domain-containing protein</fullName>
    </recommendedName>
</protein>
<evidence type="ECO:0000259" key="20">
    <source>
        <dbReference type="PROSITE" id="PS51412"/>
    </source>
</evidence>
<dbReference type="PROSITE" id="PS01186">
    <property type="entry name" value="EGF_2"/>
    <property type="match status" value="1"/>
</dbReference>
<sequence>MICKSSEKCVPDKCGSDFQCVETGRCIKRQLVCNGEADCRDESDEKDCEAREEEAFCKQLFPIPGAERAVRGFNILTQEEAQNVLDHKYFGGQCEYVYNGEWRELRYDPTCEQMYYAADEKYFRKPYNFHVYQFLARADTGMSYEVYEDSKDLLNAIKKESSSAVGFTFNIKPANSPVGLELGINSERKSDFLNNITSYTAKDLQFVRFLTKVQTARFRIRRNSVVLDEDMLMTLMELPDTYNYGLYSRFISDYGTHFVTSGIMGGILDNVLVLDKEVMKKQDTTYSNLLKCFGGHLGVKVSSDDGNLEASLGIKGKNCDRLERQFNDRSGSESVIKDVITHVKGGDTGSAGGLLNAVGGSTYRFWGRSLKYNPAVIEFELQPIHEGLRLTSLSGIETKRQNLKRAYEEFLSEFNACRCGPCYNNGEPILNNNVCSCLCAAGYEGPSCEKTSRPDIKAKGGWSCWSSWSACQSGKRQRTRSCNNPPPKNGGSRCPGKSVQTESC</sequence>
<dbReference type="PRINTS" id="PR00764">
    <property type="entry name" value="COMPLEMENTC9"/>
</dbReference>
<dbReference type="PROSITE" id="PS51412">
    <property type="entry name" value="MACPF_2"/>
    <property type="match status" value="1"/>
</dbReference>
<comment type="caution">
    <text evidence="18">Lacks conserved residue(s) required for the propagation of feature annotation.</text>
</comment>
<evidence type="ECO:0000256" key="11">
    <source>
        <dbReference type="ARBA" id="ARBA00022875"/>
    </source>
</evidence>
<dbReference type="InterPro" id="IPR000742">
    <property type="entry name" value="EGF"/>
</dbReference>
<keyword evidence="15" id="KW-0179">Complement alternate pathway</keyword>
<evidence type="ECO:0000256" key="5">
    <source>
        <dbReference type="ARBA" id="ARBA00022525"/>
    </source>
</evidence>
<dbReference type="PANTHER" id="PTHR45742:SF1">
    <property type="entry name" value="COMPLEMENT COMPONENT C8 ALPHA CHAIN"/>
    <property type="match status" value="1"/>
</dbReference>
<dbReference type="Proteomes" id="UP000770717">
    <property type="component" value="Unassembled WGS sequence"/>
</dbReference>
<evidence type="ECO:0000256" key="7">
    <source>
        <dbReference type="ARBA" id="ARBA00022537"/>
    </source>
</evidence>
<keyword evidence="22" id="KW-1185">Reference proteome</keyword>
<keyword evidence="10" id="KW-0391">Immunity</keyword>
<evidence type="ECO:0000256" key="1">
    <source>
        <dbReference type="ARBA" id="ARBA00004276"/>
    </source>
</evidence>
<evidence type="ECO:0000256" key="12">
    <source>
        <dbReference type="ARBA" id="ARBA00023058"/>
    </source>
</evidence>
<evidence type="ECO:0000256" key="17">
    <source>
        <dbReference type="ARBA" id="ARBA00023298"/>
    </source>
</evidence>
<keyword evidence="14 18" id="KW-1015">Disulfide bond</keyword>
<dbReference type="OrthoDB" id="6150863at2759"/>
<dbReference type="GO" id="GO:0044218">
    <property type="term" value="C:other organism cell membrane"/>
    <property type="evidence" value="ECO:0007669"/>
    <property type="project" value="UniProtKB-KW"/>
</dbReference>
<dbReference type="GO" id="GO:0005579">
    <property type="term" value="C:membrane attack complex"/>
    <property type="evidence" value="ECO:0007669"/>
    <property type="project" value="UniProtKB-KW"/>
</dbReference>
<evidence type="ECO:0000256" key="15">
    <source>
        <dbReference type="ARBA" id="ARBA00023162"/>
    </source>
</evidence>
<evidence type="ECO:0000256" key="9">
    <source>
        <dbReference type="ARBA" id="ARBA00022852"/>
    </source>
</evidence>
<keyword evidence="16" id="KW-0325">Glycoprotein</keyword>
<dbReference type="GO" id="GO:0005576">
    <property type="term" value="C:extracellular region"/>
    <property type="evidence" value="ECO:0007669"/>
    <property type="project" value="UniProtKB-SubCell"/>
</dbReference>
<keyword evidence="8" id="KW-0399">Innate immunity</keyword>
<dbReference type="CDD" id="cd00112">
    <property type="entry name" value="LDLa"/>
    <property type="match status" value="1"/>
</dbReference>
<evidence type="ECO:0000313" key="22">
    <source>
        <dbReference type="Proteomes" id="UP000770717"/>
    </source>
</evidence>
<evidence type="ECO:0000256" key="18">
    <source>
        <dbReference type="PROSITE-ProRule" id="PRU00124"/>
    </source>
</evidence>
<dbReference type="PROSITE" id="PS00279">
    <property type="entry name" value="MACPF_1"/>
    <property type="match status" value="1"/>
</dbReference>
<keyword evidence="4" id="KW-1134">Transmembrane beta strand</keyword>
<dbReference type="SUPFAM" id="SSF82895">
    <property type="entry name" value="TSP-1 type 1 repeat"/>
    <property type="match status" value="1"/>
</dbReference>
<dbReference type="PROSITE" id="PS00022">
    <property type="entry name" value="EGF_1"/>
    <property type="match status" value="1"/>
</dbReference>
<dbReference type="SUPFAM" id="SSF57424">
    <property type="entry name" value="LDL receptor-like module"/>
    <property type="match status" value="1"/>
</dbReference>
<dbReference type="PROSITE" id="PS50068">
    <property type="entry name" value="LDLRA_2"/>
    <property type="match status" value="1"/>
</dbReference>
<dbReference type="PROSITE" id="PS01209">
    <property type="entry name" value="LDLRA_1"/>
    <property type="match status" value="1"/>
</dbReference>
<evidence type="ECO:0000256" key="6">
    <source>
        <dbReference type="ARBA" id="ARBA00022536"/>
    </source>
</evidence>
<reference evidence="21" key="1">
    <citation type="thesis" date="2020" institute="ProQuest LLC" country="789 East Eisenhower Parkway, Ann Arbor, MI, USA">
        <title>Comparative Genomics and Chromosome Evolution.</title>
        <authorList>
            <person name="Mudd A.B."/>
        </authorList>
    </citation>
    <scope>NUCLEOTIDE SEQUENCE</scope>
    <source>
        <strain evidence="21">HN-11 Male</strain>
        <tissue evidence="21">Kidney and liver</tissue>
    </source>
</reference>
<dbReference type="Gene3D" id="4.10.400.10">
    <property type="entry name" value="Low-density Lipoprotein Receptor"/>
    <property type="match status" value="1"/>
</dbReference>
<evidence type="ECO:0000256" key="16">
    <source>
        <dbReference type="ARBA" id="ARBA00023180"/>
    </source>
</evidence>
<evidence type="ECO:0000256" key="3">
    <source>
        <dbReference type="ARBA" id="ARBA00009214"/>
    </source>
</evidence>
<comment type="caution">
    <text evidence="21">The sequence shown here is derived from an EMBL/GenBank/DDBJ whole genome shotgun (WGS) entry which is preliminary data.</text>
</comment>
<feature type="disulfide bond" evidence="18">
    <location>
        <begin position="14"/>
        <end position="26"/>
    </location>
</feature>
<dbReference type="SUPFAM" id="SSF57184">
    <property type="entry name" value="Growth factor receptor domain"/>
    <property type="match status" value="1"/>
</dbReference>
<keyword evidence="9" id="KW-0204">Cytolysis</keyword>
<dbReference type="GO" id="GO:0006957">
    <property type="term" value="P:complement activation, alternative pathway"/>
    <property type="evidence" value="ECO:0007669"/>
    <property type="project" value="UniProtKB-KW"/>
</dbReference>
<organism evidence="21 22">
    <name type="scientific">Eleutherodactylus coqui</name>
    <name type="common">Puerto Rican coqui</name>
    <dbReference type="NCBI Taxonomy" id="57060"/>
    <lineage>
        <taxon>Eukaryota</taxon>
        <taxon>Metazoa</taxon>
        <taxon>Chordata</taxon>
        <taxon>Craniata</taxon>
        <taxon>Vertebrata</taxon>
        <taxon>Euteleostomi</taxon>
        <taxon>Amphibia</taxon>
        <taxon>Batrachia</taxon>
        <taxon>Anura</taxon>
        <taxon>Neobatrachia</taxon>
        <taxon>Hyloidea</taxon>
        <taxon>Eleutherodactylidae</taxon>
        <taxon>Eleutherodactylinae</taxon>
        <taxon>Eleutherodactylus</taxon>
        <taxon>Eleutherodactylus</taxon>
    </lineage>
</organism>
<evidence type="ECO:0000256" key="2">
    <source>
        <dbReference type="ARBA" id="ARBA00004613"/>
    </source>
</evidence>
<dbReference type="InterPro" id="IPR036055">
    <property type="entry name" value="LDL_receptor-like_sf"/>
</dbReference>
<feature type="region of interest" description="Disordered" evidence="19">
    <location>
        <begin position="473"/>
        <end position="504"/>
    </location>
</feature>
<keyword evidence="5" id="KW-0964">Secreted</keyword>
<keyword evidence="4" id="KW-0812">Transmembrane</keyword>
<keyword evidence="11" id="KW-0180">Complement pathway</keyword>
<dbReference type="PANTHER" id="PTHR45742">
    <property type="entry name" value="COMPLEMENT COMPONENT C6"/>
    <property type="match status" value="1"/>
</dbReference>
<evidence type="ECO:0000256" key="19">
    <source>
        <dbReference type="SAM" id="MobiDB-lite"/>
    </source>
</evidence>
<keyword evidence="12" id="KW-0473">Membrane attack complex</keyword>
<dbReference type="AlphaFoldDB" id="A0A8J6F7D4"/>
<feature type="disulfide bond" evidence="18">
    <location>
        <begin position="33"/>
        <end position="48"/>
    </location>
</feature>
<comment type="similarity">
    <text evidence="3">Belongs to the complement C6/C7/C8/C9 family.</text>
</comment>